<protein>
    <submittedName>
        <fullName evidence="1">Uncharacterized protein</fullName>
    </submittedName>
</protein>
<accession>A0ACD4ZRW7</accession>
<reference evidence="1" key="1">
    <citation type="submission" date="2022-10" db="EMBL/GenBank/DDBJ databases">
        <title>The complete genomes of actinobacterial strains from the NBC collection.</title>
        <authorList>
            <person name="Joergensen T.S."/>
            <person name="Alvarez Arevalo M."/>
            <person name="Sterndorff E.B."/>
            <person name="Faurdal D."/>
            <person name="Vuksanovic O."/>
            <person name="Mourched A.-S."/>
            <person name="Charusanti P."/>
            <person name="Shaw S."/>
            <person name="Blin K."/>
            <person name="Weber T."/>
        </authorList>
    </citation>
    <scope>NUCLEOTIDE SEQUENCE</scope>
    <source>
        <strain evidence="1">NBC 01771</strain>
    </source>
</reference>
<evidence type="ECO:0000313" key="2">
    <source>
        <dbReference type="Proteomes" id="UP001348369"/>
    </source>
</evidence>
<keyword evidence="2" id="KW-1185">Reference proteome</keyword>
<name>A0ACD4ZRW7_9ACTN</name>
<dbReference type="Proteomes" id="UP001348369">
    <property type="component" value="Chromosome"/>
</dbReference>
<evidence type="ECO:0000313" key="1">
    <source>
        <dbReference type="EMBL" id="WSC01253.1"/>
    </source>
</evidence>
<sequence length="83" mass="9423">MTMTIGDEEYDVSPEAWQAFDDWYGDKSYRYAYVVAEIETAIRNQVVADLRVKAARDWPGIGLLLEDIVDVVERGPDGEPREG</sequence>
<proteinExistence type="predicted"/>
<organism evidence="1 2">
    <name type="scientific">Streptomyces scopuliridis</name>
    <dbReference type="NCBI Taxonomy" id="452529"/>
    <lineage>
        <taxon>Bacteria</taxon>
        <taxon>Bacillati</taxon>
        <taxon>Actinomycetota</taxon>
        <taxon>Actinomycetes</taxon>
        <taxon>Kitasatosporales</taxon>
        <taxon>Streptomycetaceae</taxon>
        <taxon>Streptomyces</taxon>
    </lineage>
</organism>
<dbReference type="EMBL" id="CP109109">
    <property type="protein sequence ID" value="WSC01253.1"/>
    <property type="molecule type" value="Genomic_DNA"/>
</dbReference>
<gene>
    <name evidence="1" type="ORF">OG835_32480</name>
</gene>